<sequence length="241" mass="26321">MVDYVLIVGVVVLIVLINVSLIMVYAARYKKVPPNHAMVLFGRQYARDSGMHVWMSGGKFIQPIVESYALLSLAPVAVDLGLDRVRQDAKGASQRDVRVEVRAMMEVPADKEEVTKAARRFLSGRQFMSMHGSDEAEAVRKAEEEMKRTVSAVLEKDTRVVVARAPADTPEVEIADAVTTATTPDLADLGVRLVSLVIVVQPKGGSPPGNGRAGRDLAEQVQQLDVRLRRIEERLGPPAPS</sequence>
<name>A0A0H4T7T1_9EURY</name>
<dbReference type="EMBL" id="KT007025">
    <property type="protein sequence ID" value="AKQ03913.1"/>
    <property type="molecule type" value="Genomic_DNA"/>
</dbReference>
<accession>A0A0H4T7T1</accession>
<reference evidence="2" key="1">
    <citation type="journal article" date="2015" name="ISME J.">
        <title>Aquifer environment selects for microbial species cohorts in sediment and groundwater.</title>
        <authorList>
            <person name="Hug L.A."/>
            <person name="Thomas B.C."/>
            <person name="Brown C.T."/>
            <person name="Frischkorn K.R."/>
            <person name="Williams K.H."/>
            <person name="Tringe S.G."/>
            <person name="Banfield J.F."/>
        </authorList>
    </citation>
    <scope>NUCLEOTIDE SEQUENCE</scope>
</reference>
<evidence type="ECO:0000256" key="1">
    <source>
        <dbReference type="SAM" id="Phobius"/>
    </source>
</evidence>
<dbReference type="InterPro" id="IPR036013">
    <property type="entry name" value="Band_7/SPFH_dom_sf"/>
</dbReference>
<dbReference type="Gene3D" id="3.30.479.30">
    <property type="entry name" value="Band 7 domain"/>
    <property type="match status" value="1"/>
</dbReference>
<protein>
    <recommendedName>
        <fullName evidence="3">Band 7 domain-containing protein</fullName>
    </recommendedName>
</protein>
<dbReference type="AlphaFoldDB" id="A0A0H4T7T1"/>
<keyword evidence="1" id="KW-0472">Membrane</keyword>
<organism evidence="2">
    <name type="scientific">uncultured euryarchaeote Rifle_16ft_4_minimus_39</name>
    <dbReference type="NCBI Taxonomy" id="1665197"/>
    <lineage>
        <taxon>Archaea</taxon>
        <taxon>Methanobacteriati</taxon>
        <taxon>Methanobacteriota</taxon>
        <taxon>environmental samples</taxon>
    </lineage>
</organism>
<keyword evidence="1" id="KW-0812">Transmembrane</keyword>
<keyword evidence="1" id="KW-1133">Transmembrane helix</keyword>
<evidence type="ECO:0008006" key="3">
    <source>
        <dbReference type="Google" id="ProtNLM"/>
    </source>
</evidence>
<proteinExistence type="predicted"/>
<evidence type="ECO:0000313" key="2">
    <source>
        <dbReference type="EMBL" id="AKQ03913.1"/>
    </source>
</evidence>
<feature type="transmembrane region" description="Helical" evidence="1">
    <location>
        <begin position="6"/>
        <end position="27"/>
    </location>
</feature>